<accession>A0A151JI90</accession>
<proteinExistence type="predicted"/>
<sequence length="75" mass="8468">MVGRRVPKHHSSQSGHGWNKLSVLTRFILNRAMRVTVKALTAPSLTDIRTRKIAFKSKKKNFLTKNIAGIKKARA</sequence>
<dbReference type="AlphaFoldDB" id="A0A151JI90"/>
<evidence type="ECO:0000313" key="1">
    <source>
        <dbReference type="EMBL" id="KYN25524.1"/>
    </source>
</evidence>
<protein>
    <submittedName>
        <fullName evidence="1">Uncharacterized protein</fullName>
    </submittedName>
</protein>
<comment type="caution">
    <text evidence="1">The sequence shown here is derived from an EMBL/GenBank/DDBJ whole genome shotgun (WGS) entry which is preliminary data.</text>
</comment>
<dbReference type="Proteomes" id="UP000075349">
    <property type="component" value="Unassembled WGS sequence"/>
</dbReference>
<organism evidence="1 2">
    <name type="scientific">Vibrio cidicii</name>
    <dbReference type="NCBI Taxonomy" id="1763883"/>
    <lineage>
        <taxon>Bacteria</taxon>
        <taxon>Pseudomonadati</taxon>
        <taxon>Pseudomonadota</taxon>
        <taxon>Gammaproteobacteria</taxon>
        <taxon>Vibrionales</taxon>
        <taxon>Vibrionaceae</taxon>
        <taxon>Vibrio</taxon>
    </lineage>
</organism>
<gene>
    <name evidence="1" type="ORF">AUQ44_08430</name>
</gene>
<evidence type="ECO:0000313" key="2">
    <source>
        <dbReference type="Proteomes" id="UP000075349"/>
    </source>
</evidence>
<name>A0A151JI90_9VIBR</name>
<reference evidence="2" key="1">
    <citation type="submission" date="2015-12" db="EMBL/GenBank/DDBJ databases">
        <authorList>
            <person name="Tarr C.L."/>
            <person name="Gladney L.M."/>
        </authorList>
    </citation>
    <scope>NUCLEOTIDE SEQUENCE [LARGE SCALE GENOMIC DNA]</scope>
    <source>
        <strain evidence="2">2756-81</strain>
    </source>
</reference>
<dbReference type="EMBL" id="LOMK01000001">
    <property type="protein sequence ID" value="KYN25524.1"/>
    <property type="molecule type" value="Genomic_DNA"/>
</dbReference>